<accession>A0A6V7NY24</accession>
<dbReference type="AlphaFoldDB" id="A0A6V7NY24"/>
<feature type="region of interest" description="Disordered" evidence="1">
    <location>
        <begin position="465"/>
        <end position="484"/>
    </location>
</feature>
<evidence type="ECO:0000256" key="1">
    <source>
        <dbReference type="SAM" id="MobiDB-lite"/>
    </source>
</evidence>
<evidence type="ECO:0000313" key="3">
    <source>
        <dbReference type="EMBL" id="CAD1823447.1"/>
    </source>
</evidence>
<evidence type="ECO:0000256" key="2">
    <source>
        <dbReference type="SAM" id="Phobius"/>
    </source>
</evidence>
<sequence>MPQGGNGQSSPWEITGRACHGLTTDAILAIDEDLQFGMVGVLFPLTVLALAAEKYAQEVKGGVPNAIMLVLSLVSALVTVALILFSASIPPYSCPTATLSSLSPPSHPNYLKVRSSSVVLATTPETALLWQRRSPGSGARRGPMARRLARIGGAPPPPTWPVTYSPPYVLGLQLSHPLAPQVLRGCGSVVLQGGSDGRWPVAPYLPPILLPTRAVSRNQGPTKNGETMGQGKMDHQEAQREEQSKTTQIQVERQEGIDDQVEQPHYQDDHGTQSDPIESTSEEPYSIAKGRERRQIRHLYVHSMPTIHLSYTRLLHEVCEQLHLAVPHFVAASNSDGQFVSSMDLQIPRTEIVTETVRCESTPFPTYAAAEQDVARRALRRLKDECDLQVPDVNYEDSVVYKSLYDHQLTDYALLFSQFNNLTREYNILKECYLTTLAQKNEYINERVMLRQAIGECHDALNRLTVEPPPTTANPSDAMSNQPA</sequence>
<gene>
    <name evidence="3" type="ORF">CB5_LOCUS6658</name>
</gene>
<feature type="compositionally biased region" description="Basic and acidic residues" evidence="1">
    <location>
        <begin position="232"/>
        <end position="244"/>
    </location>
</feature>
<feature type="region of interest" description="Disordered" evidence="1">
    <location>
        <begin position="212"/>
        <end position="285"/>
    </location>
</feature>
<feature type="transmembrane region" description="Helical" evidence="2">
    <location>
        <begin position="34"/>
        <end position="51"/>
    </location>
</feature>
<feature type="transmembrane region" description="Helical" evidence="2">
    <location>
        <begin position="63"/>
        <end position="85"/>
    </location>
</feature>
<feature type="compositionally biased region" description="Polar residues" evidence="1">
    <location>
        <begin position="473"/>
        <end position="484"/>
    </location>
</feature>
<proteinExistence type="predicted"/>
<feature type="compositionally biased region" description="Polar residues" evidence="1">
    <location>
        <begin position="273"/>
        <end position="283"/>
    </location>
</feature>
<keyword evidence="2" id="KW-1133">Transmembrane helix</keyword>
<organism evidence="3">
    <name type="scientific">Ananas comosus var. bracteatus</name>
    <name type="common">red pineapple</name>
    <dbReference type="NCBI Taxonomy" id="296719"/>
    <lineage>
        <taxon>Eukaryota</taxon>
        <taxon>Viridiplantae</taxon>
        <taxon>Streptophyta</taxon>
        <taxon>Embryophyta</taxon>
        <taxon>Tracheophyta</taxon>
        <taxon>Spermatophyta</taxon>
        <taxon>Magnoliopsida</taxon>
        <taxon>Liliopsida</taxon>
        <taxon>Poales</taxon>
        <taxon>Bromeliaceae</taxon>
        <taxon>Bromelioideae</taxon>
        <taxon>Ananas</taxon>
    </lineage>
</organism>
<name>A0A6V7NY24_ANACO</name>
<dbReference type="EMBL" id="LR862143">
    <property type="protein sequence ID" value="CAD1823447.1"/>
    <property type="molecule type" value="Genomic_DNA"/>
</dbReference>
<keyword evidence="2" id="KW-0812">Transmembrane</keyword>
<feature type="compositionally biased region" description="Polar residues" evidence="1">
    <location>
        <begin position="215"/>
        <end position="227"/>
    </location>
</feature>
<protein>
    <submittedName>
        <fullName evidence="3">Uncharacterized protein</fullName>
    </submittedName>
</protein>
<reference evidence="3" key="1">
    <citation type="submission" date="2020-07" db="EMBL/GenBank/DDBJ databases">
        <authorList>
            <person name="Lin J."/>
        </authorList>
    </citation>
    <scope>NUCLEOTIDE SEQUENCE</scope>
</reference>
<keyword evidence="2" id="KW-0472">Membrane</keyword>